<comment type="caution">
    <text evidence="1">The sequence shown here is derived from an EMBL/GenBank/DDBJ whole genome shotgun (WGS) entry which is preliminary data.</text>
</comment>
<name>A0A0C2KCH1_9VIBR</name>
<dbReference type="AlphaFoldDB" id="A0A0C2KCH1"/>
<protein>
    <submittedName>
        <fullName evidence="1">Uncharacterized protein</fullName>
    </submittedName>
</protein>
<dbReference type="EMBL" id="JTKH01000006">
    <property type="protein sequence ID" value="KII80600.1"/>
    <property type="molecule type" value="Genomic_DNA"/>
</dbReference>
<reference evidence="1 2" key="1">
    <citation type="submission" date="2014-11" db="EMBL/GenBank/DDBJ databases">
        <title>Draft Genome Sequence of Vibrio piscirenalis strains CECT 8603T and CECT 8604, two marine Gammaproteobacterium isolated from cultured gilthead sea bream (Sparus aurata).</title>
        <authorList>
            <person name="Arahal D.R."/>
            <person name="Rodrigo-Torres L."/>
            <person name="Lucena T."/>
            <person name="Pujalte M.J."/>
        </authorList>
    </citation>
    <scope>NUCLEOTIDE SEQUENCE [LARGE SCALE GENOMIC DNA]</scope>
    <source>
        <strain evidence="1 2">DCR 1-4-2</strain>
    </source>
</reference>
<gene>
    <name evidence="1" type="ORF">OJ16_04660</name>
</gene>
<sequence length="1114" mass="126273">MIFLETFTRVSFKSLLVEFKSKIKEYCKEAYPPEYQTNYRGANDGSDLLLSALNRESTKQLDEIKFFLIRCEELVIKESRGDSIGRCMDVLDELIPWESKPKVNDIYNRLHNMRLFLSFLALNKVIRLNHMFGSHPKALIVAERIATTKLRLFMPVIANDLWLGATNNRFNKLGEHIGSASIITHYSAYTKGVGTDTINQSFKRLADVIISNGITDLSELNTEILLDYHTDLLEYYNGTPPGYNLRFAIDFLVECGLIVDAKFHDEFKRTPKDNIKKAVSSSVKTHPAKNKLARTFIGEYVQNAEEIVVSRRDKNTIVDYGYWSDSGGSDFNFFADNLDQSNIWIAAQQDYIRASSVEAGTKKQKNTRLSIFNKYLFSYLPSYFKSGLSGKFTYPETPSEFIHSLYVQRSNVFELQNSDKFVNNFQYPVSIQQFVYDMTGAASKANTEGNNSGRDALVVINAFFDYLTELDSGIVGKFRNPLSGKAKEKVGKRYTKNRKYVFSLTYWLGLRSYAMAVTHRILDDVLNALKNGENCQQSIYVPEAINIDGGDQKAMVIGRVSLESITRVKLTKDDSVIYTNGVKDTSIYINNHIPWAMITLFLHSGLRRSNALWLDERDCFSYVVEGAEYQEIVVSTDKTKTKPYKVLVPNEVVTLLKKVVEIKQFAAKSNKKLTEAVPYNNSEDSKWGDICPIFQIKDYHADNSVPHCFSAIINEYESFLIRNNVSFEPTTIYAPQLHYALDEFVYLREHGDIDTKPCEISVKYLLDPELVKFIPLEKKTLVTPHSLRTMTDSVFAPIVGAKVVGKLLTGQTESTVGYYTKLLPDSASRDFINQVAYLVAASREDAALVTVSESQINQESFESDLNNSPQSTISKYNAQSVNFTSPEGDEKPLNGLAELGAAYHSNIAYFRTHICPIGGKCPKKVVTEIGEKHCYVCPLAVVTNNHLPAIAATIRALCDDIKSINIKLDHFKDTMYEIEVEELERQKTQYVVEASYWLARKDIADQSNNGKNSYYVSDEGLELMHEIKPIDASDQAKLFLRLKETEGVPTLQTQTLSNQAARLRRKVQVLSKDGWDEADELTDIEYLAQLFNLKTEIRGISNEDKMKMLLLTEG</sequence>
<evidence type="ECO:0000313" key="1">
    <source>
        <dbReference type="EMBL" id="KII80600.1"/>
    </source>
</evidence>
<proteinExistence type="predicted"/>
<dbReference type="STRING" id="1461322.OJ16_04660"/>
<accession>A0A0C2KCH1</accession>
<keyword evidence="2" id="KW-1185">Reference proteome</keyword>
<dbReference type="RefSeq" id="WP_040987914.1">
    <property type="nucleotide sequence ID" value="NZ_JTKH01000006.1"/>
</dbReference>
<organism evidence="1 2">
    <name type="scientific">Vibrio renipiscarius</name>
    <dbReference type="NCBI Taxonomy" id="1461322"/>
    <lineage>
        <taxon>Bacteria</taxon>
        <taxon>Pseudomonadati</taxon>
        <taxon>Pseudomonadota</taxon>
        <taxon>Gammaproteobacteria</taxon>
        <taxon>Vibrionales</taxon>
        <taxon>Vibrionaceae</taxon>
        <taxon>Vibrio</taxon>
    </lineage>
</organism>
<dbReference type="Proteomes" id="UP000031672">
    <property type="component" value="Unassembled WGS sequence"/>
</dbReference>
<evidence type="ECO:0000313" key="2">
    <source>
        <dbReference type="Proteomes" id="UP000031672"/>
    </source>
</evidence>
<accession>A0A0C2NWW4</accession>
<dbReference type="OrthoDB" id="9145918at2"/>